<dbReference type="EMBL" id="CP030759">
    <property type="protein sequence ID" value="AXA37265.1"/>
    <property type="molecule type" value="Genomic_DNA"/>
</dbReference>
<protein>
    <submittedName>
        <fullName evidence="3">Glycosyltransferase involved in cell wall biogenesis</fullName>
    </submittedName>
</protein>
<dbReference type="KEGG" id="schv:BRCON_2508"/>
<dbReference type="Pfam" id="PF00535">
    <property type="entry name" value="Glycos_transf_2"/>
    <property type="match status" value="1"/>
</dbReference>
<proteinExistence type="predicted"/>
<dbReference type="Gene3D" id="3.90.550.10">
    <property type="entry name" value="Spore Coat Polysaccharide Biosynthesis Protein SpsA, Chain A"/>
    <property type="match status" value="1"/>
</dbReference>
<dbReference type="CDD" id="cd04179">
    <property type="entry name" value="DPM_DPG-synthase_like"/>
    <property type="match status" value="1"/>
</dbReference>
<organism evidence="3 4">
    <name type="scientific">Sumerlaea chitinivorans</name>
    <dbReference type="NCBI Taxonomy" id="2250252"/>
    <lineage>
        <taxon>Bacteria</taxon>
        <taxon>Candidatus Sumerlaeota</taxon>
        <taxon>Candidatus Sumerlaeia</taxon>
        <taxon>Candidatus Sumerlaeales</taxon>
        <taxon>Candidatus Sumerlaeaceae</taxon>
        <taxon>Candidatus Sumerlaea</taxon>
    </lineage>
</organism>
<sequence length="290" mass="31832">MLSCAPVSVIIPVHNEEDGVARVVEQVRLALTTPARPASRVEILVVDDGSTDASAERARQAGARVIQHPGNLGYGAALKTGLRHASHEIIVITDGDGTYPAAQMDALVRELERCDMAVGARIGSDVNIPWTRRPAKRLLTWLAVYLAQKPIPDLNSGLRAFRKSDAMRFFNLYPSGFSFTTTITLAYLSNDLLVHYLPIDYHPRIGRSKLRPVRDTKNLFLTVVRSIIFFNPMRVCIPLALAMLAVALYVALFIRDSHGNILDGTISILSLGAIQIIILGFLADAIARLR</sequence>
<dbReference type="SUPFAM" id="SSF53448">
    <property type="entry name" value="Nucleotide-diphospho-sugar transferases"/>
    <property type="match status" value="1"/>
</dbReference>
<evidence type="ECO:0000256" key="1">
    <source>
        <dbReference type="SAM" id="Phobius"/>
    </source>
</evidence>
<feature type="transmembrane region" description="Helical" evidence="1">
    <location>
        <begin position="266"/>
        <end position="287"/>
    </location>
</feature>
<feature type="domain" description="Glycosyltransferase 2-like" evidence="2">
    <location>
        <begin position="8"/>
        <end position="164"/>
    </location>
</feature>
<accession>A0A2Z4YA43</accession>
<dbReference type="PANTHER" id="PTHR48090:SF7">
    <property type="entry name" value="RFBJ PROTEIN"/>
    <property type="match status" value="1"/>
</dbReference>
<dbReference type="InterPro" id="IPR001173">
    <property type="entry name" value="Glyco_trans_2-like"/>
</dbReference>
<dbReference type="InterPro" id="IPR050256">
    <property type="entry name" value="Glycosyltransferase_2"/>
</dbReference>
<gene>
    <name evidence="3" type="ORF">BRCON_2508</name>
</gene>
<keyword evidence="1" id="KW-0472">Membrane</keyword>
<dbReference type="Proteomes" id="UP000262583">
    <property type="component" value="Chromosome"/>
</dbReference>
<name>A0A2Z4YA43_SUMC1</name>
<keyword evidence="1" id="KW-1133">Transmembrane helix</keyword>
<dbReference type="InterPro" id="IPR029044">
    <property type="entry name" value="Nucleotide-diphossugar_trans"/>
</dbReference>
<reference evidence="3 4" key="1">
    <citation type="submission" date="2018-05" db="EMBL/GenBank/DDBJ databases">
        <title>A metagenomic window into the 2 km-deep terrestrial subsurface aquifer revealed taxonomically and functionally diverse microbial community comprising novel uncultured bacterial lineages.</title>
        <authorList>
            <person name="Kadnikov V.V."/>
            <person name="Mardanov A.V."/>
            <person name="Beletsky A.V."/>
            <person name="Banks D."/>
            <person name="Pimenov N.V."/>
            <person name="Frank Y.A."/>
            <person name="Karnachuk O.V."/>
            <person name="Ravin N.V."/>
        </authorList>
    </citation>
    <scope>NUCLEOTIDE SEQUENCE [LARGE SCALE GENOMIC DNA]</scope>
    <source>
        <strain evidence="3">BY</strain>
    </source>
</reference>
<evidence type="ECO:0000313" key="4">
    <source>
        <dbReference type="Proteomes" id="UP000262583"/>
    </source>
</evidence>
<evidence type="ECO:0000313" key="3">
    <source>
        <dbReference type="EMBL" id="AXA37265.1"/>
    </source>
</evidence>
<keyword evidence="3" id="KW-0808">Transferase</keyword>
<dbReference type="PANTHER" id="PTHR48090">
    <property type="entry name" value="UNDECAPRENYL-PHOSPHATE 4-DEOXY-4-FORMAMIDO-L-ARABINOSE TRANSFERASE-RELATED"/>
    <property type="match status" value="1"/>
</dbReference>
<feature type="transmembrane region" description="Helical" evidence="1">
    <location>
        <begin position="235"/>
        <end position="254"/>
    </location>
</feature>
<evidence type="ECO:0000259" key="2">
    <source>
        <dbReference type="Pfam" id="PF00535"/>
    </source>
</evidence>
<dbReference type="AlphaFoldDB" id="A0A2Z4YA43"/>
<dbReference type="GO" id="GO:0016740">
    <property type="term" value="F:transferase activity"/>
    <property type="evidence" value="ECO:0007669"/>
    <property type="project" value="UniProtKB-KW"/>
</dbReference>
<keyword evidence="1" id="KW-0812">Transmembrane</keyword>